<gene>
    <name evidence="3" type="primary">lanM</name>
    <name evidence="3" type="ORF">E1263_02785</name>
</gene>
<proteinExistence type="predicted"/>
<dbReference type="Proteomes" id="UP000295124">
    <property type="component" value="Unassembled WGS sequence"/>
</dbReference>
<evidence type="ECO:0000313" key="4">
    <source>
        <dbReference type="Proteomes" id="UP000295124"/>
    </source>
</evidence>
<dbReference type="Gene3D" id="1.50.10.20">
    <property type="match status" value="1"/>
</dbReference>
<dbReference type="InterPro" id="IPR017146">
    <property type="entry name" value="Lanti_2_LanM"/>
</dbReference>
<accession>A0A4R4ZVW0</accession>
<dbReference type="InterPro" id="IPR007822">
    <property type="entry name" value="LANC-like"/>
</dbReference>
<dbReference type="NCBIfam" id="TIGR03897">
    <property type="entry name" value="lanti_2_LanM"/>
    <property type="match status" value="1"/>
</dbReference>
<evidence type="ECO:0000259" key="2">
    <source>
        <dbReference type="Pfam" id="PF13575"/>
    </source>
</evidence>
<feature type="region of interest" description="Disordered" evidence="1">
    <location>
        <begin position="866"/>
        <end position="886"/>
    </location>
</feature>
<reference evidence="3 4" key="1">
    <citation type="submission" date="2019-03" db="EMBL/GenBank/DDBJ databases">
        <title>Draft genome sequences of novel Actinobacteria.</title>
        <authorList>
            <person name="Sahin N."/>
            <person name="Ay H."/>
            <person name="Saygin H."/>
        </authorList>
    </citation>
    <scope>NUCLEOTIDE SEQUENCE [LARGE SCALE GENOMIC DNA]</scope>
    <source>
        <strain evidence="3 4">JCM 13523</strain>
    </source>
</reference>
<evidence type="ECO:0000256" key="1">
    <source>
        <dbReference type="SAM" id="MobiDB-lite"/>
    </source>
</evidence>
<protein>
    <submittedName>
        <fullName evidence="3">Type 2 lantipeptide synthetase LanM</fullName>
    </submittedName>
</protein>
<feature type="domain" description="Lantibiotic biosynthesis protein dehydration" evidence="2">
    <location>
        <begin position="99"/>
        <end position="465"/>
    </location>
</feature>
<dbReference type="Gene3D" id="1.50.10.10">
    <property type="match status" value="1"/>
</dbReference>
<dbReference type="CDD" id="cd04792">
    <property type="entry name" value="LanM-like"/>
    <property type="match status" value="1"/>
</dbReference>
<dbReference type="InterPro" id="IPR025410">
    <property type="entry name" value="Lant_dehyd"/>
</dbReference>
<organism evidence="3 4">
    <name type="scientific">Kribbella antibiotica</name>
    <dbReference type="NCBI Taxonomy" id="190195"/>
    <lineage>
        <taxon>Bacteria</taxon>
        <taxon>Bacillati</taxon>
        <taxon>Actinomycetota</taxon>
        <taxon>Actinomycetes</taxon>
        <taxon>Propionibacteriales</taxon>
        <taxon>Kribbellaceae</taxon>
        <taxon>Kribbella</taxon>
    </lineage>
</organism>
<dbReference type="Pfam" id="PF05147">
    <property type="entry name" value="LANC_like"/>
    <property type="match status" value="2"/>
</dbReference>
<dbReference type="SUPFAM" id="SSF158745">
    <property type="entry name" value="LanC-like"/>
    <property type="match status" value="1"/>
</dbReference>
<dbReference type="SMART" id="SM01260">
    <property type="entry name" value="LANC_like"/>
    <property type="match status" value="1"/>
</dbReference>
<dbReference type="InterPro" id="IPR012341">
    <property type="entry name" value="6hp_glycosidase-like_sf"/>
</dbReference>
<dbReference type="GO" id="GO:0005975">
    <property type="term" value="P:carbohydrate metabolic process"/>
    <property type="evidence" value="ECO:0007669"/>
    <property type="project" value="InterPro"/>
</dbReference>
<evidence type="ECO:0000313" key="3">
    <source>
        <dbReference type="EMBL" id="TDD62660.1"/>
    </source>
</evidence>
<dbReference type="Pfam" id="PF13575">
    <property type="entry name" value="DUF4135"/>
    <property type="match status" value="1"/>
</dbReference>
<comment type="caution">
    <text evidence="3">The sequence shown here is derived from an EMBL/GenBank/DDBJ whole genome shotgun (WGS) entry which is preliminary data.</text>
</comment>
<keyword evidence="4" id="KW-1185">Reference proteome</keyword>
<name>A0A4R4ZVW0_9ACTN</name>
<dbReference type="GO" id="GO:0031179">
    <property type="term" value="P:peptide modification"/>
    <property type="evidence" value="ECO:0007669"/>
    <property type="project" value="InterPro"/>
</dbReference>
<dbReference type="OrthoDB" id="9148343at2"/>
<dbReference type="PIRSF" id="PIRSF037228">
    <property type="entry name" value="Lant_mod_RumM"/>
    <property type="match status" value="1"/>
</dbReference>
<dbReference type="EMBL" id="SMKX01000005">
    <property type="protein sequence ID" value="TDD62660.1"/>
    <property type="molecule type" value="Genomic_DNA"/>
</dbReference>
<dbReference type="AlphaFoldDB" id="A0A4R4ZVW0"/>
<dbReference type="RefSeq" id="WP_132164987.1">
    <property type="nucleotide sequence ID" value="NZ_SMKX01000005.1"/>
</dbReference>
<sequence length="886" mass="95525">MITSYDGMPEWQAAFRRCFEPMLERTRKRLTGAGAAASGHQLDQVARRLVHASARAIVLELNRAREHGVLRGDSPADRFDHFLRSLAEDGGMEEIFERYPLLHERCERICDRAVQNWDELTTRWAADRSAVVRALFDGVDPGALTAAEQAGDGHCGGRAVQLLTFASGRRLVYKPRSLAVHAHFNELLDWLALRSGIAVRTARLVSRSSYGWAEFIEPEGCPDVAGVTRYYYRQGVILALLHLLDGVDMHFENLIAAGEHPVLVDLETLFHSALPMSTTDPADRVLAESVHRTALLPFSVTGDIGMRDLSGLGGDAGEMPFSQLGWAGEGTDLMRSVRVERTAPVTPNRPRVGDVPAEPRDHASAMVAGFTFAYDVIARYRDELLGADGLLARFATDEIRWVARPTAEYGWLQESSGHPRALRSEAVRDKLFRQLQDSSPTELLQSLIVHELADLEQDDIPYFRSTPASTDLWAADGTRVPEAWPESTAATVERRLRELNDTDRDRQNWVIRATLATRQAEVEHRSPVLSRQHESAGSAHPERLLAAATEVADTLLATALVGPDRTNWIGLEPVDDSYWAVLPLGAGLPSGYCGTALFLAQLAVLTDGDRYRATALEAVRPVHQVLESLADEPEALVAAGTGYHGLGGIAYALARLSRLLDDRELAGWAETAIALIGAVPAAAAVPTYGDGDAGGLVALRAVAQLLPTSAAVEVADQLERRLRLRPGLPDGFLRGGAGVAWALGHTVRSAPAGPGWCVSAPDENADVYLARTASRPRLADLSLCHGELGALDRLATLALDGRPGVAGLLARRAGAVLSSIEQDGARSGTPDGVESPGLLLGLAGIGYGLLRLGFADQVPSVLMLEPTPGGHATRERDAALRSSPVN</sequence>